<reference evidence="1 2" key="1">
    <citation type="journal article" date="2019" name="Int. J. Syst. Evol. Microbiol.">
        <title>The Global Catalogue of Microorganisms (GCM) 10K type strain sequencing project: providing services to taxonomists for standard genome sequencing and annotation.</title>
        <authorList>
            <consortium name="The Broad Institute Genomics Platform"/>
            <consortium name="The Broad Institute Genome Sequencing Center for Infectious Disease"/>
            <person name="Wu L."/>
            <person name="Ma J."/>
        </authorList>
    </citation>
    <scope>NUCLEOTIDE SEQUENCE [LARGE SCALE GENOMIC DNA]</scope>
    <source>
        <strain evidence="1 2">JCM 14326</strain>
    </source>
</reference>
<proteinExistence type="predicted"/>
<comment type="caution">
    <text evidence="1">The sequence shown here is derived from an EMBL/GenBank/DDBJ whole genome shotgun (WGS) entry which is preliminary data.</text>
</comment>
<dbReference type="RefSeq" id="WP_344105961.1">
    <property type="nucleotide sequence ID" value="NZ_BAAANL010000009.1"/>
</dbReference>
<evidence type="ECO:0008006" key="3">
    <source>
        <dbReference type="Google" id="ProtNLM"/>
    </source>
</evidence>
<dbReference type="Proteomes" id="UP001501094">
    <property type="component" value="Unassembled WGS sequence"/>
</dbReference>
<keyword evidence="2" id="KW-1185">Reference proteome</keyword>
<organism evidence="1 2">
    <name type="scientific">Myceligenerans crystallogenes</name>
    <dbReference type="NCBI Taxonomy" id="316335"/>
    <lineage>
        <taxon>Bacteria</taxon>
        <taxon>Bacillati</taxon>
        <taxon>Actinomycetota</taxon>
        <taxon>Actinomycetes</taxon>
        <taxon>Micrococcales</taxon>
        <taxon>Promicromonosporaceae</taxon>
        <taxon>Myceligenerans</taxon>
    </lineage>
</organism>
<protein>
    <recommendedName>
        <fullName evidence="3">N-6 DNA Methylase</fullName>
    </recommendedName>
</protein>
<evidence type="ECO:0000313" key="1">
    <source>
        <dbReference type="EMBL" id="GAA1874357.1"/>
    </source>
</evidence>
<accession>A0ABN2NN03</accession>
<dbReference type="EMBL" id="BAAANL010000009">
    <property type="protein sequence ID" value="GAA1874357.1"/>
    <property type="molecule type" value="Genomic_DNA"/>
</dbReference>
<gene>
    <name evidence="1" type="ORF">GCM10009751_37380</name>
</gene>
<name>A0ABN2NN03_9MICO</name>
<evidence type="ECO:0000313" key="2">
    <source>
        <dbReference type="Proteomes" id="UP001501094"/>
    </source>
</evidence>
<sequence length="700" mass="74796">MTPGILDGLTLTMPEIAVLADVQRPVVSGWRSRNEGTDAPFPEPVDPSAKTLRFPAAGVADWIEHRNAGNNREFRTDLAAVAAVSDDGDTAHSLDTVTALLALAPHLSTPLDAIDADDLVDESDDLDPDDEFAYREIAALGARTEAAARHVAAVAAAGYHPAAAFERLLAARNKLAAAGHLTETVLHPAVLHLAADILNTLAPDTEPLVVADPYPGCGDLLTAVLGRTERVEPATARVAITSQATARMALRRLSAHGWPAVTVAGDDIVDVGEDHTGARDNDVHLVTQIPAVDEPDLDPTEVLRRVDDVALNLPSGRVGIVIGPASALIDRLRDRAAERIRDDLMRSGRVRTVIALPAGMVAKRPRQKTAVWILGDTAEGAKFGEQHIAVADLRDHAPGPAGFAGDVLHDLLTDVIAAQGTENDARAHAFRFARFIRMSGIVAGGHSLLASARPPDWEGATSDPVAVEQHIHELMAYLTDPPVVSDFPTVRISPHGESSAERATVQSLHGRGDLWRLSGHRLDPQDIQNHDGSVSGTVLVIGPAEIRGEAPWGERRIDRLTFTDRYRTGKFTEPGDIVYVTSPRPTAVVDPDGFCVVQSPARILRITDRARDRLVPDMVAADINDAGDLAKDPNAWAVRITPAGQGAALTDAAAALRAQEMSLRDRLDSIADLRKCLLDGVADGVVRIDVSDPSQNERER</sequence>